<name>A0A3E2H5P0_SCYLI</name>
<dbReference type="PANTHER" id="PTHR24320">
    <property type="entry name" value="RETINOL DEHYDROGENASE"/>
    <property type="match status" value="1"/>
</dbReference>
<dbReference type="OMA" id="HNDEREL"/>
<keyword evidence="2" id="KW-0560">Oxidoreductase</keyword>
<dbReference type="InterPro" id="IPR036291">
    <property type="entry name" value="NAD(P)-bd_dom_sf"/>
</dbReference>
<dbReference type="InterPro" id="IPR002347">
    <property type="entry name" value="SDR_fam"/>
</dbReference>
<dbReference type="GO" id="GO:0016491">
    <property type="term" value="F:oxidoreductase activity"/>
    <property type="evidence" value="ECO:0007669"/>
    <property type="project" value="UniProtKB-KW"/>
</dbReference>
<reference evidence="3 4" key="1">
    <citation type="submission" date="2018-05" db="EMBL/GenBank/DDBJ databases">
        <title>Draft genome sequence of Scytalidium lignicola DSM 105466, a ubiquitous saprotrophic fungus.</title>
        <authorList>
            <person name="Buettner E."/>
            <person name="Gebauer A.M."/>
            <person name="Hofrichter M."/>
            <person name="Liers C."/>
            <person name="Kellner H."/>
        </authorList>
    </citation>
    <scope>NUCLEOTIDE SEQUENCE [LARGE SCALE GENOMIC DNA]</scope>
    <source>
        <strain evidence="3 4">DSM 105466</strain>
    </source>
</reference>
<keyword evidence="4" id="KW-1185">Reference proteome</keyword>
<gene>
    <name evidence="3" type="ORF">B7463_g7606</name>
</gene>
<evidence type="ECO:0008006" key="5">
    <source>
        <dbReference type="Google" id="ProtNLM"/>
    </source>
</evidence>
<accession>A0A3E2H5P0</accession>
<feature type="non-terminal residue" evidence="3">
    <location>
        <position position="1"/>
    </location>
</feature>
<comment type="similarity">
    <text evidence="1">Belongs to the short-chain dehydrogenases/reductases (SDR) family.</text>
</comment>
<dbReference type="OrthoDB" id="191139at2759"/>
<dbReference type="PANTHER" id="PTHR24320:SF272">
    <property type="entry name" value="NAD(P)-BINDING ROSSMANN-FOLD SUPERFAMILY PROTEIN"/>
    <property type="match status" value="1"/>
</dbReference>
<proteinExistence type="inferred from homology"/>
<dbReference type="Proteomes" id="UP000258309">
    <property type="component" value="Unassembled WGS sequence"/>
</dbReference>
<comment type="caution">
    <text evidence="3">The sequence shown here is derived from an EMBL/GenBank/DDBJ whole genome shotgun (WGS) entry which is preliminary data.</text>
</comment>
<evidence type="ECO:0000313" key="4">
    <source>
        <dbReference type="Proteomes" id="UP000258309"/>
    </source>
</evidence>
<dbReference type="SUPFAM" id="SSF51735">
    <property type="entry name" value="NAD(P)-binding Rossmann-fold domains"/>
    <property type="match status" value="1"/>
</dbReference>
<sequence>MAPITSRYAVLHENPQGPGDARPTALQVIQDEGLIDGMKDKVFLVTGANDTTGLETARALHMTGARVFITTRSEEKSAKSVKNILESNGGPKGGIEAITMELGDLNSVRKAAKELLSKSDTLNAIICNAATFPAMKQHTAQGFEACFGINHIGHFVLFQELKDTLLKSSTPSFNSRLVIVASIGHRMSEINFDDPNFEHREWGQVSAYAQSKTANIYMANYVDRVYGSKGLHAWSLQPGGIDSNLWITSDDMRQSVHKSDKMRPYLKTTAQGAATQVWAAVAKDLEGKGGKYLESMQEIGGWPGPEARRQDWTCSGYAPYAYDQEKADRLWNLTEELVAKV</sequence>
<organism evidence="3 4">
    <name type="scientific">Scytalidium lignicola</name>
    <name type="common">Hyphomycete</name>
    <dbReference type="NCBI Taxonomy" id="5539"/>
    <lineage>
        <taxon>Eukaryota</taxon>
        <taxon>Fungi</taxon>
        <taxon>Dikarya</taxon>
        <taxon>Ascomycota</taxon>
        <taxon>Pezizomycotina</taxon>
        <taxon>Leotiomycetes</taxon>
        <taxon>Leotiomycetes incertae sedis</taxon>
        <taxon>Scytalidium</taxon>
    </lineage>
</organism>
<dbReference type="AlphaFoldDB" id="A0A3E2H5P0"/>
<dbReference type="EMBL" id="NCSJ02000153">
    <property type="protein sequence ID" value="RFU28710.1"/>
    <property type="molecule type" value="Genomic_DNA"/>
</dbReference>
<evidence type="ECO:0000256" key="2">
    <source>
        <dbReference type="ARBA" id="ARBA00023002"/>
    </source>
</evidence>
<evidence type="ECO:0000313" key="3">
    <source>
        <dbReference type="EMBL" id="RFU28710.1"/>
    </source>
</evidence>
<feature type="non-terminal residue" evidence="3">
    <location>
        <position position="341"/>
    </location>
</feature>
<protein>
    <recommendedName>
        <fullName evidence="5">NAD(P)-binding protein</fullName>
    </recommendedName>
</protein>
<dbReference type="Gene3D" id="3.40.50.720">
    <property type="entry name" value="NAD(P)-binding Rossmann-like Domain"/>
    <property type="match status" value="1"/>
</dbReference>
<dbReference type="Pfam" id="PF00106">
    <property type="entry name" value="adh_short"/>
    <property type="match status" value="1"/>
</dbReference>
<dbReference type="STRING" id="5539.A0A3E2H5P0"/>
<evidence type="ECO:0000256" key="1">
    <source>
        <dbReference type="ARBA" id="ARBA00006484"/>
    </source>
</evidence>